<gene>
    <name evidence="1" type="ORF">XENOCAPTIV_008111</name>
</gene>
<evidence type="ECO:0000313" key="1">
    <source>
        <dbReference type="EMBL" id="MEQ2211587.1"/>
    </source>
</evidence>
<dbReference type="EMBL" id="JAHRIN010059009">
    <property type="protein sequence ID" value="MEQ2211587.1"/>
    <property type="molecule type" value="Genomic_DNA"/>
</dbReference>
<protein>
    <submittedName>
        <fullName evidence="1">Uncharacterized protein</fullName>
    </submittedName>
</protein>
<comment type="caution">
    <text evidence="1">The sequence shown here is derived from an EMBL/GenBank/DDBJ whole genome shotgun (WGS) entry which is preliminary data.</text>
</comment>
<name>A0ABV0RVB5_9TELE</name>
<organism evidence="1 2">
    <name type="scientific">Xenoophorus captivus</name>
    <dbReference type="NCBI Taxonomy" id="1517983"/>
    <lineage>
        <taxon>Eukaryota</taxon>
        <taxon>Metazoa</taxon>
        <taxon>Chordata</taxon>
        <taxon>Craniata</taxon>
        <taxon>Vertebrata</taxon>
        <taxon>Euteleostomi</taxon>
        <taxon>Actinopterygii</taxon>
        <taxon>Neopterygii</taxon>
        <taxon>Teleostei</taxon>
        <taxon>Neoteleostei</taxon>
        <taxon>Acanthomorphata</taxon>
        <taxon>Ovalentaria</taxon>
        <taxon>Atherinomorphae</taxon>
        <taxon>Cyprinodontiformes</taxon>
        <taxon>Goodeidae</taxon>
        <taxon>Xenoophorus</taxon>
    </lineage>
</organism>
<accession>A0ABV0RVB5</accession>
<reference evidence="1 2" key="1">
    <citation type="submission" date="2021-06" db="EMBL/GenBank/DDBJ databases">
        <authorList>
            <person name="Palmer J.M."/>
        </authorList>
    </citation>
    <scope>NUCLEOTIDE SEQUENCE [LARGE SCALE GENOMIC DNA]</scope>
    <source>
        <strain evidence="1 2">XC_2019</strain>
        <tissue evidence="1">Muscle</tissue>
    </source>
</reference>
<keyword evidence="2" id="KW-1185">Reference proteome</keyword>
<sequence>MLRILVLLERKSPPQPQVFCSLQQVIFQDCLVFNSNHLSINLNSLPFPAKEKHAHSMHWTLYRCIRVKGAICMLHFEFCFLKAFLKTSGYDVTICEKGLEGYECFCEVFEM</sequence>
<dbReference type="Proteomes" id="UP001434883">
    <property type="component" value="Unassembled WGS sequence"/>
</dbReference>
<proteinExistence type="predicted"/>
<evidence type="ECO:0000313" key="2">
    <source>
        <dbReference type="Proteomes" id="UP001434883"/>
    </source>
</evidence>